<evidence type="ECO:0000256" key="2">
    <source>
        <dbReference type="ARBA" id="ARBA00007069"/>
    </source>
</evidence>
<evidence type="ECO:0000256" key="6">
    <source>
        <dbReference type="ARBA" id="ARBA00022989"/>
    </source>
</evidence>
<dbReference type="RefSeq" id="WP_116181528.1">
    <property type="nucleotide sequence ID" value="NZ_CP144375.1"/>
</dbReference>
<comment type="similarity">
    <text evidence="2">Belongs to the binding-protein-dependent transport system permease family. CysTW subfamily.</text>
</comment>
<keyword evidence="7 8" id="KW-0472">Membrane</keyword>
<gene>
    <name evidence="10" type="ORF">BCF44_12786</name>
</gene>
<dbReference type="GO" id="GO:0055085">
    <property type="term" value="P:transmembrane transport"/>
    <property type="evidence" value="ECO:0007669"/>
    <property type="project" value="InterPro"/>
</dbReference>
<evidence type="ECO:0000256" key="7">
    <source>
        <dbReference type="ARBA" id="ARBA00023136"/>
    </source>
</evidence>
<reference evidence="10 11" key="1">
    <citation type="submission" date="2018-08" db="EMBL/GenBank/DDBJ databases">
        <title>Genomic Encyclopedia of Archaeal and Bacterial Type Strains, Phase II (KMG-II): from individual species to whole genera.</title>
        <authorList>
            <person name="Goeker M."/>
        </authorList>
    </citation>
    <scope>NUCLEOTIDE SEQUENCE [LARGE SCALE GENOMIC DNA]</scope>
    <source>
        <strain evidence="10 11">DSM 45791</strain>
    </source>
</reference>
<feature type="transmembrane region" description="Helical" evidence="8">
    <location>
        <begin position="255"/>
        <end position="277"/>
    </location>
</feature>
<dbReference type="InterPro" id="IPR000515">
    <property type="entry name" value="MetI-like"/>
</dbReference>
<dbReference type="Proteomes" id="UP000256269">
    <property type="component" value="Unassembled WGS sequence"/>
</dbReference>
<keyword evidence="11" id="KW-1185">Reference proteome</keyword>
<sequence length="286" mass="29779">MADTKSRNRQRLDLLGLLPFLAYVAVFLGVPTVSVVLGAFQDDAGGWTLSNISAAAGDPYLHAFVVSTEISALTAVIGAVVGLAIAFAVSASPPGGVLRQVVSTASGVLAYFAGVPLAFAFIAAIGSQGLVTKWLGALGLDISGFSLFGFAGITLVYLYFQIPLMVLVIFPALEGLRPQWQEAASNLGASRWQYWRLVGGPLLLPPFLGALMLLFANAFAAYATAAALTNGIIPLVPIQIAAVMSGNVAVGQENLGNALGLGMILIVGIALAGYALMQRRTSRWLR</sequence>
<evidence type="ECO:0000256" key="8">
    <source>
        <dbReference type="SAM" id="Phobius"/>
    </source>
</evidence>
<feature type="domain" description="ABC transmembrane type-1" evidence="9">
    <location>
        <begin position="64"/>
        <end position="276"/>
    </location>
</feature>
<dbReference type="GO" id="GO:0005886">
    <property type="term" value="C:plasma membrane"/>
    <property type="evidence" value="ECO:0007669"/>
    <property type="project" value="UniProtKB-SubCell"/>
</dbReference>
<keyword evidence="4" id="KW-1003">Cell membrane</keyword>
<evidence type="ECO:0000313" key="10">
    <source>
        <dbReference type="EMBL" id="REH28506.1"/>
    </source>
</evidence>
<evidence type="ECO:0000256" key="5">
    <source>
        <dbReference type="ARBA" id="ARBA00022692"/>
    </source>
</evidence>
<evidence type="ECO:0000256" key="3">
    <source>
        <dbReference type="ARBA" id="ARBA00022448"/>
    </source>
</evidence>
<evidence type="ECO:0000313" key="11">
    <source>
        <dbReference type="Proteomes" id="UP000256269"/>
    </source>
</evidence>
<feature type="transmembrane region" description="Helical" evidence="8">
    <location>
        <begin position="145"/>
        <end position="173"/>
    </location>
</feature>
<keyword evidence="5 8" id="KW-0812">Transmembrane</keyword>
<dbReference type="OrthoDB" id="8404154at2"/>
<keyword evidence="6 8" id="KW-1133">Transmembrane helix</keyword>
<evidence type="ECO:0000256" key="4">
    <source>
        <dbReference type="ARBA" id="ARBA00022475"/>
    </source>
</evidence>
<dbReference type="PROSITE" id="PS50928">
    <property type="entry name" value="ABC_TM1"/>
    <property type="match status" value="1"/>
</dbReference>
<evidence type="ECO:0000256" key="1">
    <source>
        <dbReference type="ARBA" id="ARBA00004651"/>
    </source>
</evidence>
<dbReference type="PANTHER" id="PTHR42929:SF1">
    <property type="entry name" value="INNER MEMBRANE ABC TRANSPORTER PERMEASE PROTEIN YDCU-RELATED"/>
    <property type="match status" value="1"/>
</dbReference>
<dbReference type="SUPFAM" id="SSF161098">
    <property type="entry name" value="MetI-like"/>
    <property type="match status" value="1"/>
</dbReference>
<protein>
    <submittedName>
        <fullName evidence="10">Putative spermidine/putrescine transport system permease protein</fullName>
    </submittedName>
</protein>
<evidence type="ECO:0000259" key="9">
    <source>
        <dbReference type="PROSITE" id="PS50928"/>
    </source>
</evidence>
<feature type="transmembrane region" description="Helical" evidence="8">
    <location>
        <begin position="194"/>
        <end position="215"/>
    </location>
</feature>
<comment type="caution">
    <text evidence="10">The sequence shown here is derived from an EMBL/GenBank/DDBJ whole genome shotgun (WGS) entry which is preliminary data.</text>
</comment>
<feature type="transmembrane region" description="Helical" evidence="8">
    <location>
        <begin position="221"/>
        <end position="243"/>
    </location>
</feature>
<keyword evidence="3" id="KW-0813">Transport</keyword>
<accession>A0A3E0GUV7</accession>
<dbReference type="EMBL" id="QUNO01000027">
    <property type="protein sequence ID" value="REH28506.1"/>
    <property type="molecule type" value="Genomic_DNA"/>
</dbReference>
<dbReference type="AlphaFoldDB" id="A0A3E0GUV7"/>
<feature type="transmembrane region" description="Helical" evidence="8">
    <location>
        <begin position="12"/>
        <end position="40"/>
    </location>
</feature>
<dbReference type="InterPro" id="IPR035906">
    <property type="entry name" value="MetI-like_sf"/>
</dbReference>
<name>A0A3E0GUV7_9PSEU</name>
<feature type="transmembrane region" description="Helical" evidence="8">
    <location>
        <begin position="101"/>
        <end position="125"/>
    </location>
</feature>
<feature type="transmembrane region" description="Helical" evidence="8">
    <location>
        <begin position="60"/>
        <end position="89"/>
    </location>
</feature>
<organism evidence="10 11">
    <name type="scientific">Kutzneria buriramensis</name>
    <dbReference type="NCBI Taxonomy" id="1045776"/>
    <lineage>
        <taxon>Bacteria</taxon>
        <taxon>Bacillati</taxon>
        <taxon>Actinomycetota</taxon>
        <taxon>Actinomycetes</taxon>
        <taxon>Pseudonocardiales</taxon>
        <taxon>Pseudonocardiaceae</taxon>
        <taxon>Kutzneria</taxon>
    </lineage>
</organism>
<proteinExistence type="inferred from homology"/>
<comment type="subcellular location">
    <subcellularLocation>
        <location evidence="1">Cell membrane</location>
        <topology evidence="1">Multi-pass membrane protein</topology>
    </subcellularLocation>
</comment>
<dbReference type="Gene3D" id="1.10.3720.10">
    <property type="entry name" value="MetI-like"/>
    <property type="match status" value="1"/>
</dbReference>
<dbReference type="PANTHER" id="PTHR42929">
    <property type="entry name" value="INNER MEMBRANE ABC TRANSPORTER PERMEASE PROTEIN YDCU-RELATED-RELATED"/>
    <property type="match status" value="1"/>
</dbReference>